<dbReference type="GeneID" id="102380574"/>
<reference evidence="5" key="1">
    <citation type="submission" date="2025-08" db="UniProtKB">
        <authorList>
            <consortium name="RefSeq"/>
        </authorList>
    </citation>
    <scope>IDENTIFICATION</scope>
</reference>
<dbReference type="KEGG" id="asn:102380574"/>
<feature type="coiled-coil region" evidence="2">
    <location>
        <begin position="361"/>
        <end position="399"/>
    </location>
</feature>
<sequence>MEKFQCLTTYFIPIQIEQNVPQFFTRLLMHLDPKRCFVTPGRAVLSSQNQQALKGLSFSMADSKQGRSLAYLLDGVEKAHRTEVQLYTSGHLNLDKLYKPQRKLKQGYWDSARKTTHVVTKKNLLPAQSETARKIKHTSAEVSSSPTLVSAWSKSASSTYRCPQPPLGSVPVNASLVSSPLEMHSKYIKNKIQDGTNRLHLPLKKEELDVPEMKVLKHRPVKNSRQCFAEVAKDKYQFMPSYLAGLTRTDQFNKFLRFQRDIIGKHDLLENDFTGSKASEQHERKLAKDLQQICDCDWPHFKYLKVFRDVFEDICNSSLIFGDILKEVKNVYELYMAILLDSLPATQYKTLLAQARGMEKRATKRQEIEQTRRDVQFLMKKSKSALERNEELRNELEIELWVSPTPEEKAVPETHDDPAVKMPVKKQLSLAEKVESMRCQVLAKWEEIQALEKEIKETMTHAGVANTIEKTVKDIEAEAMRLISANKFLQTQIKDVEYSITDTLNKQKISQESQQKMWDMLKTFLSLEDSEATSDKSEK</sequence>
<evidence type="ECO:0000313" key="4">
    <source>
        <dbReference type="Proteomes" id="UP000189705"/>
    </source>
</evidence>
<protein>
    <submittedName>
        <fullName evidence="5">Uncharacterized protein C6orf118 homolog</fullName>
    </submittedName>
</protein>
<evidence type="ECO:0000256" key="2">
    <source>
        <dbReference type="SAM" id="Coils"/>
    </source>
</evidence>
<dbReference type="eggNOG" id="ENOG502RB3J">
    <property type="taxonomic scope" value="Eukaryota"/>
</dbReference>
<evidence type="ECO:0000313" key="5">
    <source>
        <dbReference type="RefSeq" id="XP_006028663.2"/>
    </source>
</evidence>
<dbReference type="CTD" id="102568591"/>
<proteinExistence type="predicted"/>
<gene>
    <name evidence="5" type="primary">CUNH6orf118</name>
</gene>
<keyword evidence="1 2" id="KW-0175">Coiled coil</keyword>
<dbReference type="Pfam" id="PF15739">
    <property type="entry name" value="TSNAXIP1_N"/>
    <property type="match status" value="1"/>
</dbReference>
<evidence type="ECO:0000256" key="1">
    <source>
        <dbReference type="ARBA" id="ARBA00023054"/>
    </source>
</evidence>
<dbReference type="Proteomes" id="UP000189705">
    <property type="component" value="Unplaced"/>
</dbReference>
<keyword evidence="4" id="KW-1185">Reference proteome</keyword>
<accession>A0A1U7RSV3</accession>
<feature type="domain" description="Translin-associated factor X-interacting protein 1 N-terminal" evidence="3">
    <location>
        <begin position="283"/>
        <end position="393"/>
    </location>
</feature>
<dbReference type="PANTHER" id="PTHR34916">
    <property type="entry name" value="GI:13385330"/>
    <property type="match status" value="1"/>
</dbReference>
<evidence type="ECO:0000259" key="3">
    <source>
        <dbReference type="Pfam" id="PF15739"/>
    </source>
</evidence>
<dbReference type="RefSeq" id="XP_006028663.2">
    <property type="nucleotide sequence ID" value="XM_006028601.2"/>
</dbReference>
<dbReference type="PANTHER" id="PTHR34916:SF1">
    <property type="entry name" value="GI:13385330"/>
    <property type="match status" value="1"/>
</dbReference>
<dbReference type="STRING" id="38654.A0A1U7RSV3"/>
<dbReference type="AlphaFoldDB" id="A0A1U7RSV3"/>
<dbReference type="InParanoid" id="A0A1U7RSV3"/>
<organism evidence="4 5">
    <name type="scientific">Alligator sinensis</name>
    <name type="common">Chinese alligator</name>
    <dbReference type="NCBI Taxonomy" id="38654"/>
    <lineage>
        <taxon>Eukaryota</taxon>
        <taxon>Metazoa</taxon>
        <taxon>Chordata</taxon>
        <taxon>Craniata</taxon>
        <taxon>Vertebrata</taxon>
        <taxon>Euteleostomi</taxon>
        <taxon>Archelosauria</taxon>
        <taxon>Archosauria</taxon>
        <taxon>Crocodylia</taxon>
        <taxon>Alligatoridae</taxon>
        <taxon>Alligatorinae</taxon>
        <taxon>Alligator</taxon>
    </lineage>
</organism>
<name>A0A1U7RSV3_ALLSI</name>
<dbReference type="InterPro" id="IPR032755">
    <property type="entry name" value="TSNAXIP1_N"/>
</dbReference>